<dbReference type="AlphaFoldDB" id="A0A7V7UXF1"/>
<reference evidence="1 2" key="1">
    <citation type="journal article" date="2014" name="Arch. Microbiol.">
        <title>Bacillus mesophilum sp. nov., strain IITR-54T, a novel 4-chlorobiphenyl dechlorinating bacterium.</title>
        <authorList>
            <person name="Manickam N."/>
            <person name="Singh N.K."/>
            <person name="Bajaj A."/>
            <person name="Kumar R.M."/>
            <person name="Kaur G."/>
            <person name="Kaur N."/>
            <person name="Bala M."/>
            <person name="Kumar A."/>
            <person name="Mayilraj S."/>
        </authorList>
    </citation>
    <scope>NUCLEOTIDE SEQUENCE [LARGE SCALE GENOMIC DNA]</scope>
    <source>
        <strain evidence="1 2">IITR-54</strain>
    </source>
</reference>
<evidence type="ECO:0000313" key="2">
    <source>
        <dbReference type="Proteomes" id="UP000441354"/>
    </source>
</evidence>
<dbReference type="Proteomes" id="UP000441354">
    <property type="component" value="Unassembled WGS sequence"/>
</dbReference>
<protein>
    <submittedName>
        <fullName evidence="1">Uncharacterized protein</fullName>
    </submittedName>
</protein>
<comment type="caution">
    <text evidence="1">The sequence shown here is derived from an EMBL/GenBank/DDBJ whole genome shotgun (WGS) entry which is preliminary data.</text>
</comment>
<dbReference type="EMBL" id="WBOT01000003">
    <property type="protein sequence ID" value="KAB2332653.1"/>
    <property type="molecule type" value="Genomic_DNA"/>
</dbReference>
<accession>A0A7V7UXF1</accession>
<name>A0A7V7UXF1_9BACI</name>
<organism evidence="1 2">
    <name type="scientific">Bacillus mesophilum</name>
    <dbReference type="NCBI Taxonomy" id="1071718"/>
    <lineage>
        <taxon>Bacteria</taxon>
        <taxon>Bacillati</taxon>
        <taxon>Bacillota</taxon>
        <taxon>Bacilli</taxon>
        <taxon>Bacillales</taxon>
        <taxon>Bacillaceae</taxon>
        <taxon>Bacillus</taxon>
    </lineage>
</organism>
<sequence>MNALEMKVMPSFQEGSCSILFSFYFQEEEKKIGEAVICTCSEAFFTDGNQTEMEMSVAFMSENIHCEKKIAYLKEFQVMDEYKQDSMGRIQDFLRIIGISEVKEPYVL</sequence>
<evidence type="ECO:0000313" key="1">
    <source>
        <dbReference type="EMBL" id="KAB2332653.1"/>
    </source>
</evidence>
<dbReference type="OrthoDB" id="2904385at2"/>
<keyword evidence="2" id="KW-1185">Reference proteome</keyword>
<proteinExistence type="predicted"/>
<gene>
    <name evidence="1" type="ORF">F7732_11210</name>
</gene>
<dbReference type="RefSeq" id="WP_151573952.1">
    <property type="nucleotide sequence ID" value="NZ_WBOT01000003.1"/>
</dbReference>